<name>A0AB34IEZ9_PRYPA</name>
<dbReference type="Gene3D" id="3.40.50.300">
    <property type="entry name" value="P-loop containing nucleotide triphosphate hydrolases"/>
    <property type="match status" value="1"/>
</dbReference>
<keyword evidence="3" id="KW-1185">Reference proteome</keyword>
<feature type="region of interest" description="Disordered" evidence="1">
    <location>
        <begin position="933"/>
        <end position="957"/>
    </location>
</feature>
<organism evidence="2 3">
    <name type="scientific">Prymnesium parvum</name>
    <name type="common">Toxic golden alga</name>
    <dbReference type="NCBI Taxonomy" id="97485"/>
    <lineage>
        <taxon>Eukaryota</taxon>
        <taxon>Haptista</taxon>
        <taxon>Haptophyta</taxon>
        <taxon>Prymnesiophyceae</taxon>
        <taxon>Prymnesiales</taxon>
        <taxon>Prymnesiaceae</taxon>
        <taxon>Prymnesium</taxon>
    </lineage>
</organism>
<reference evidence="2 3" key="1">
    <citation type="journal article" date="2024" name="Science">
        <title>Giant polyketide synthase enzymes in the biosynthesis of giant marine polyether toxins.</title>
        <authorList>
            <person name="Fallon T.R."/>
            <person name="Shende V.V."/>
            <person name="Wierzbicki I.H."/>
            <person name="Pendleton A.L."/>
            <person name="Watervoot N.F."/>
            <person name="Auber R.P."/>
            <person name="Gonzalez D.J."/>
            <person name="Wisecaver J.H."/>
            <person name="Moore B.S."/>
        </authorList>
    </citation>
    <scope>NUCLEOTIDE SEQUENCE [LARGE SCALE GENOMIC DNA]</scope>
    <source>
        <strain evidence="2 3">12B1</strain>
    </source>
</reference>
<evidence type="ECO:0000256" key="1">
    <source>
        <dbReference type="SAM" id="MobiDB-lite"/>
    </source>
</evidence>
<evidence type="ECO:0008006" key="4">
    <source>
        <dbReference type="Google" id="ProtNLM"/>
    </source>
</evidence>
<proteinExistence type="predicted"/>
<protein>
    <recommendedName>
        <fullName evidence="4">Ubiquitinyl hydrolase 1</fullName>
    </recommendedName>
</protein>
<dbReference type="CDD" id="cd22744">
    <property type="entry name" value="OTU"/>
    <property type="match status" value="1"/>
</dbReference>
<evidence type="ECO:0000313" key="2">
    <source>
        <dbReference type="EMBL" id="KAL1496100.1"/>
    </source>
</evidence>
<evidence type="ECO:0000313" key="3">
    <source>
        <dbReference type="Proteomes" id="UP001515480"/>
    </source>
</evidence>
<dbReference type="Proteomes" id="UP001515480">
    <property type="component" value="Unassembled WGS sequence"/>
</dbReference>
<dbReference type="Gene3D" id="3.90.70.80">
    <property type="match status" value="1"/>
</dbReference>
<dbReference type="EMBL" id="JBGBPQ010000030">
    <property type="protein sequence ID" value="KAL1496100.1"/>
    <property type="molecule type" value="Genomic_DNA"/>
</dbReference>
<accession>A0AB34IEZ9</accession>
<feature type="region of interest" description="Disordered" evidence="1">
    <location>
        <begin position="1399"/>
        <end position="1428"/>
    </location>
</feature>
<dbReference type="InterPro" id="IPR027417">
    <property type="entry name" value="P-loop_NTPase"/>
</dbReference>
<comment type="caution">
    <text evidence="2">The sequence shown here is derived from an EMBL/GenBank/DDBJ whole genome shotgun (WGS) entry which is preliminary data.</text>
</comment>
<gene>
    <name evidence="2" type="ORF">AB1Y20_014725</name>
</gene>
<dbReference type="SUPFAM" id="SSF52540">
    <property type="entry name" value="P-loop containing nucleoside triphosphate hydrolases"/>
    <property type="match status" value="1"/>
</dbReference>
<sequence>METTLVNDVQAIEARASELRGKINPLATGEAHRQMWQRGKMYKQEIVPHASARYDLPPAAWTTFLEPAALKIGGIQAGAECQYRAFARALFGDGGNFHEQLRALAADFLWCNRETYEHDVSSTELGSRSGFQRIAEELMPVGSSPDLYQSWCEALKQGRIWGQDYTLEAMCKLLHVEVRLVVNMRLQRDGQPPRLKFRSFDFSEEHGAPKAVTYLGLNQTFTGEHYSTVEQGDPKPAAHAMVPSDEAMTDDAASLQTDLGEETITIADESYSIAELESGVSCGDNQHVYILEHVCDEYIIYKLDVKCNAREEIRRIPVRTKHGLAKKDMSVAQRNTSVRYNEPVRISEKDVESWVTRLTANDGGVQATGALAQAVLDAILRYIDHLELINEKGSTYMDGLGVRIHKLADAAKQIRQRFNFEAHSESQLCFKVIIVGVEGSGKSTTLNSCLRSLMQEDATLALVHSTKKVTQHFTALHAGEFGQVGCFDDELAKRINDEDLKLEQELGNKKGKFNTFVNGMNKKKDDILPTGKGVGSMTALPTFVELDPDTTVAQLKLTYRERSNVDFVLKTAEKIKEHENSLEEMPKDLQEVDVNYVAHEACAMLNIVTGGGDGVKQICDYTGAFKLPDHLYLMLGRVRTLKVEASSQKEMLQQINSWLMMHTIGPWSHWGIVSEVRCVLPAKDGVRMMILDMPGAGNKRSNPFRQGLVSKAISNSEASTLLVCLQSARIDNTNNESSRVLEQAGVYEELFGDQLQRKIGQVVAVTSLDWGMQDELQEASTSGVDKDEVHTTSASFIDQSKKWLAMVFKEAAENNRINKCRVQPVLDAFTKAYSIDVRGRVEQTTGITDYSMSILTDALRAASSEALKRRQELLFRELVLDVLLPFYEEHAKIGYLRCTLKNNTKFNVPSLRGDDGLLRLTLNAGDQALMGNTIDWDQDSTRRSSRRQQGELDPLSASSHALTAVHAGDAGASGFVHTAAQRRKGLLRKEVMQDILDKGTAGPLGVESRWDADEGFPELTFQLYRKTGSRELGYDLKAKDPQETLLTDLLMPEITHRSVLQLQEKLRSWKPYLIQQPINAMHRQLEKLFTQSMRNNMEGLHPESEDYRWLGALEHALCVNLQGWKQKEIDRNLLVFESSLCQLPQMHNDVIKNVLTKWQPIILKIKGNKARKSCLCSNAKKIASEVSEGTLEQVLSQVLVILNASLRKSFEVVVTQTHAYMQAAIKKGETRELESSGAFPVSQHYARFTAGLIAAVHMSNLAKEQLDEYVHLNAILELAQSPATMLNDGEGLEALFRSDAMDVTTTELAQVVEPLDGPANGQPKASKWQCGNCESKYEEGAGRYQLKQPCRFQPDACWCESIEARTKFCRRCVRYYNHHVKKDGKCIKRPAHLENLVKQKALAPSPHKRRKTSNASTSASNYVEEVSD</sequence>